<name>A0A4Z0M7I6_9GAMM</name>
<evidence type="ECO:0000256" key="1">
    <source>
        <dbReference type="SAM" id="MobiDB-lite"/>
    </source>
</evidence>
<comment type="caution">
    <text evidence="3">The sequence shown here is derived from an EMBL/GenBank/DDBJ whole genome shotgun (WGS) entry which is preliminary data.</text>
</comment>
<feature type="chain" id="PRO_5021448478" evidence="2">
    <location>
        <begin position="19"/>
        <end position="103"/>
    </location>
</feature>
<dbReference type="AlphaFoldDB" id="A0A4Z0M7I6"/>
<evidence type="ECO:0000313" key="3">
    <source>
        <dbReference type="EMBL" id="TGD75632.1"/>
    </source>
</evidence>
<dbReference type="Proteomes" id="UP000298050">
    <property type="component" value="Unassembled WGS sequence"/>
</dbReference>
<accession>A0A4Z0M7I6</accession>
<protein>
    <submittedName>
        <fullName evidence="3">Uncharacterized protein</fullName>
    </submittedName>
</protein>
<dbReference type="EMBL" id="SRLE01000002">
    <property type="protein sequence ID" value="TGD75632.1"/>
    <property type="molecule type" value="Genomic_DNA"/>
</dbReference>
<reference evidence="3 4" key="1">
    <citation type="submission" date="2019-04" db="EMBL/GenBank/DDBJ databases">
        <title>Taxonomy of novel Haliea sp. from mangrove soil of West Coast of India.</title>
        <authorList>
            <person name="Verma A."/>
            <person name="Kumar P."/>
            <person name="Krishnamurthi S."/>
        </authorList>
    </citation>
    <scope>NUCLEOTIDE SEQUENCE [LARGE SCALE GENOMIC DNA]</scope>
    <source>
        <strain evidence="3 4">SAOS-164</strain>
    </source>
</reference>
<organism evidence="3 4">
    <name type="scientific">Mangrovimicrobium sediminis</name>
    <dbReference type="NCBI Taxonomy" id="2562682"/>
    <lineage>
        <taxon>Bacteria</taxon>
        <taxon>Pseudomonadati</taxon>
        <taxon>Pseudomonadota</taxon>
        <taxon>Gammaproteobacteria</taxon>
        <taxon>Cellvibrionales</taxon>
        <taxon>Halieaceae</taxon>
        <taxon>Mangrovimicrobium</taxon>
    </lineage>
</organism>
<feature type="compositionally biased region" description="Low complexity" evidence="1">
    <location>
        <begin position="91"/>
        <end position="103"/>
    </location>
</feature>
<dbReference type="RefSeq" id="WP_135440884.1">
    <property type="nucleotide sequence ID" value="NZ_SRLE01000002.1"/>
</dbReference>
<keyword evidence="4" id="KW-1185">Reference proteome</keyword>
<evidence type="ECO:0000256" key="2">
    <source>
        <dbReference type="SAM" id="SignalP"/>
    </source>
</evidence>
<evidence type="ECO:0000313" key="4">
    <source>
        <dbReference type="Proteomes" id="UP000298050"/>
    </source>
</evidence>
<proteinExistence type="predicted"/>
<sequence length="103" mass="11689">MKKLVYIVVLALAPLAAAQEPTVELESRVIGNRELPRVMYIVPWRQAPDVDLGWEPEQVIAGELFQPLRRDEYRRQLHYREKLAEPGDDGSGASSTSTDSQRN</sequence>
<gene>
    <name evidence="3" type="ORF">E4634_01715</name>
</gene>
<feature type="region of interest" description="Disordered" evidence="1">
    <location>
        <begin position="79"/>
        <end position="103"/>
    </location>
</feature>
<keyword evidence="2" id="KW-0732">Signal</keyword>
<dbReference type="OrthoDB" id="5397661at2"/>
<feature type="signal peptide" evidence="2">
    <location>
        <begin position="1"/>
        <end position="18"/>
    </location>
</feature>